<feature type="region of interest" description="Disordered" evidence="1">
    <location>
        <begin position="192"/>
        <end position="216"/>
    </location>
</feature>
<dbReference type="InterPro" id="IPR046527">
    <property type="entry name" value="PIR2-like_helical"/>
</dbReference>
<protein>
    <recommendedName>
        <fullName evidence="2">PIR2-like helical domain-containing protein</fullName>
    </recommendedName>
</protein>
<evidence type="ECO:0000259" key="2">
    <source>
        <dbReference type="Pfam" id="PF20235"/>
    </source>
</evidence>
<evidence type="ECO:0000256" key="1">
    <source>
        <dbReference type="SAM" id="MobiDB-lite"/>
    </source>
</evidence>
<gene>
    <name evidence="3" type="ORF">OsJ_31713</name>
</gene>
<reference evidence="3" key="1">
    <citation type="journal article" date="2005" name="PLoS Biol.">
        <title>The genomes of Oryza sativa: a history of duplications.</title>
        <authorList>
            <person name="Yu J."/>
            <person name="Wang J."/>
            <person name="Lin W."/>
            <person name="Li S."/>
            <person name="Li H."/>
            <person name="Zhou J."/>
            <person name="Ni P."/>
            <person name="Dong W."/>
            <person name="Hu S."/>
            <person name="Zeng C."/>
            <person name="Zhang J."/>
            <person name="Zhang Y."/>
            <person name="Li R."/>
            <person name="Xu Z."/>
            <person name="Li S."/>
            <person name="Li X."/>
            <person name="Zheng H."/>
            <person name="Cong L."/>
            <person name="Lin L."/>
            <person name="Yin J."/>
            <person name="Geng J."/>
            <person name="Li G."/>
            <person name="Shi J."/>
            <person name="Liu J."/>
            <person name="Lv H."/>
            <person name="Li J."/>
            <person name="Wang J."/>
            <person name="Deng Y."/>
            <person name="Ran L."/>
            <person name="Shi X."/>
            <person name="Wang X."/>
            <person name="Wu Q."/>
            <person name="Li C."/>
            <person name="Ren X."/>
            <person name="Wang J."/>
            <person name="Wang X."/>
            <person name="Li D."/>
            <person name="Liu D."/>
            <person name="Zhang X."/>
            <person name="Ji Z."/>
            <person name="Zhao W."/>
            <person name="Sun Y."/>
            <person name="Zhang Z."/>
            <person name="Bao J."/>
            <person name="Han Y."/>
            <person name="Dong L."/>
            <person name="Ji J."/>
            <person name="Chen P."/>
            <person name="Wu S."/>
            <person name="Liu J."/>
            <person name="Xiao Y."/>
            <person name="Bu D."/>
            <person name="Tan J."/>
            <person name="Yang L."/>
            <person name="Ye C."/>
            <person name="Zhang J."/>
            <person name="Xu J."/>
            <person name="Zhou Y."/>
            <person name="Yu Y."/>
            <person name="Zhang B."/>
            <person name="Zhuang S."/>
            <person name="Wei H."/>
            <person name="Liu B."/>
            <person name="Lei M."/>
            <person name="Yu H."/>
            <person name="Li Y."/>
            <person name="Xu H."/>
            <person name="Wei S."/>
            <person name="He X."/>
            <person name="Fang L."/>
            <person name="Zhang Z."/>
            <person name="Zhang Y."/>
            <person name="Huang X."/>
            <person name="Su Z."/>
            <person name="Tong W."/>
            <person name="Li J."/>
            <person name="Tong Z."/>
            <person name="Li S."/>
            <person name="Ye J."/>
            <person name="Wang L."/>
            <person name="Fang L."/>
            <person name="Lei T."/>
            <person name="Chen C."/>
            <person name="Chen H."/>
            <person name="Xu Z."/>
            <person name="Li H."/>
            <person name="Huang H."/>
            <person name="Zhang F."/>
            <person name="Xu H."/>
            <person name="Li N."/>
            <person name="Zhao C."/>
            <person name="Li S."/>
            <person name="Dong L."/>
            <person name="Huang Y."/>
            <person name="Li L."/>
            <person name="Xi Y."/>
            <person name="Qi Q."/>
            <person name="Li W."/>
            <person name="Zhang B."/>
            <person name="Hu W."/>
            <person name="Zhang Y."/>
            <person name="Tian X."/>
            <person name="Jiao Y."/>
            <person name="Liang X."/>
            <person name="Jin J."/>
            <person name="Gao L."/>
            <person name="Zheng W."/>
            <person name="Hao B."/>
            <person name="Liu S."/>
            <person name="Wang W."/>
            <person name="Yuan L."/>
            <person name="Cao M."/>
            <person name="McDermott J."/>
            <person name="Samudrala R."/>
            <person name="Wang J."/>
            <person name="Wong G.K."/>
            <person name="Yang H."/>
        </authorList>
    </citation>
    <scope>NUCLEOTIDE SEQUENCE [LARGE SCALE GENOMIC DNA]</scope>
</reference>
<evidence type="ECO:0000313" key="3">
    <source>
        <dbReference type="EMBL" id="EAZ16256.1"/>
    </source>
</evidence>
<sequence length="216" mass="23153">MGVRHEDEVDILVVELVCDGSRTGLGPRRSHVRSRPPKTALPASELRSCFHRSMLMASHCYGPLDPVSNIIVNTVWYDTADANLVLADPNLHPDAAAIIGAQVELECGAIALRSGIFDSRVNTQCQGPDTSVKDAFLTAATTALHPNPDAKVNLLTLCKAMMGSEALPMMQGGKQLFSDNIHRLVMLLSPGSSPRAHEDPPLPPLSLTGWSLGELS</sequence>
<dbReference type="PANTHER" id="PTHR33120:SF47">
    <property type="entry name" value="OS05G0571400 PROTEIN"/>
    <property type="match status" value="1"/>
</dbReference>
<proteinExistence type="predicted"/>
<dbReference type="EMBL" id="CM000147">
    <property type="protein sequence ID" value="EAZ16256.1"/>
    <property type="molecule type" value="Genomic_DNA"/>
</dbReference>
<dbReference type="Pfam" id="PF20235">
    <property type="entry name" value="PIR2-like_helical"/>
    <property type="match status" value="1"/>
</dbReference>
<feature type="domain" description="PIR2-like helical" evidence="2">
    <location>
        <begin position="41"/>
        <end position="83"/>
    </location>
</feature>
<accession>A3C593</accession>
<organism evidence="3">
    <name type="scientific">Oryza sativa subsp. japonica</name>
    <name type="common">Rice</name>
    <dbReference type="NCBI Taxonomy" id="39947"/>
    <lineage>
        <taxon>Eukaryota</taxon>
        <taxon>Viridiplantae</taxon>
        <taxon>Streptophyta</taxon>
        <taxon>Embryophyta</taxon>
        <taxon>Tracheophyta</taxon>
        <taxon>Spermatophyta</taxon>
        <taxon>Magnoliopsida</taxon>
        <taxon>Liliopsida</taxon>
        <taxon>Poales</taxon>
        <taxon>Poaceae</taxon>
        <taxon>BOP clade</taxon>
        <taxon>Oryzoideae</taxon>
        <taxon>Oryzeae</taxon>
        <taxon>Oryzinae</taxon>
        <taxon>Oryza</taxon>
        <taxon>Oryza sativa</taxon>
    </lineage>
</organism>
<dbReference type="Proteomes" id="UP000007752">
    <property type="component" value="Chromosome 10"/>
</dbReference>
<reference evidence="3" key="2">
    <citation type="submission" date="2008-12" db="EMBL/GenBank/DDBJ databases">
        <title>Improved gene annotation of the rice (Oryza sativa) genomes.</title>
        <authorList>
            <person name="Wang J."/>
            <person name="Li R."/>
            <person name="Fan W."/>
            <person name="Huang Q."/>
            <person name="Zhang J."/>
            <person name="Zhou Y."/>
            <person name="Hu Y."/>
            <person name="Zi S."/>
            <person name="Li J."/>
            <person name="Ni P."/>
            <person name="Zheng H."/>
            <person name="Zhang Y."/>
            <person name="Zhao M."/>
            <person name="Hao Q."/>
            <person name="McDermott J."/>
            <person name="Samudrala R."/>
            <person name="Kristiansen K."/>
            <person name="Wong G.K.-S."/>
        </authorList>
    </citation>
    <scope>NUCLEOTIDE SEQUENCE</scope>
</reference>
<dbReference type="PANTHER" id="PTHR33120">
    <property type="entry name" value="EXPRESSED PROTEIN-RELATED"/>
    <property type="match status" value="1"/>
</dbReference>
<name>A3C593_ORYSJ</name>
<dbReference type="AlphaFoldDB" id="A3C593"/>